<comment type="caution">
    <text evidence="1">The sequence shown here is derived from an EMBL/GenBank/DDBJ whole genome shotgun (WGS) entry which is preliminary data.</text>
</comment>
<protein>
    <submittedName>
        <fullName evidence="1">Uncharacterized protein</fullName>
    </submittedName>
</protein>
<name>A0A4V2HFE4_9GAMM</name>
<dbReference type="RefSeq" id="WP_130522294.1">
    <property type="nucleotide sequence ID" value="NZ_SHLZ01000001.1"/>
</dbReference>
<accession>A0A4V2HFE4</accession>
<evidence type="ECO:0000313" key="2">
    <source>
        <dbReference type="Proteomes" id="UP000292087"/>
    </source>
</evidence>
<proteinExistence type="predicted"/>
<dbReference type="Proteomes" id="UP000292087">
    <property type="component" value="Unassembled WGS sequence"/>
</dbReference>
<dbReference type="EMBL" id="SHMF01000001">
    <property type="protein sequence ID" value="TAA37261.1"/>
    <property type="molecule type" value="Genomic_DNA"/>
</dbReference>
<evidence type="ECO:0000313" key="1">
    <source>
        <dbReference type="EMBL" id="TAA37261.1"/>
    </source>
</evidence>
<gene>
    <name evidence="1" type="ORF">EA656_00865</name>
</gene>
<reference evidence="1 2" key="1">
    <citation type="submission" date="2019-02" db="EMBL/GenBank/DDBJ databases">
        <title>WGS of Pseudoxanthomonas species novum from clinical isolates.</title>
        <authorList>
            <person name="Bernier A.-M."/>
            <person name="Bernard K."/>
            <person name="Vachon A."/>
        </authorList>
    </citation>
    <scope>NUCLEOTIDE SEQUENCE [LARGE SCALE GENOMIC DNA]</scope>
    <source>
        <strain evidence="1 2">NML140781</strain>
    </source>
</reference>
<dbReference type="AlphaFoldDB" id="A0A4V2HFE4"/>
<organism evidence="1 2">
    <name type="scientific">Pseudoxanthomonas winnipegensis</name>
    <dbReference type="NCBI Taxonomy" id="2480810"/>
    <lineage>
        <taxon>Bacteria</taxon>
        <taxon>Pseudomonadati</taxon>
        <taxon>Pseudomonadota</taxon>
        <taxon>Gammaproteobacteria</taxon>
        <taxon>Lysobacterales</taxon>
        <taxon>Lysobacteraceae</taxon>
        <taxon>Pseudoxanthomonas</taxon>
    </lineage>
</organism>
<sequence length="85" mass="8990">MSNYPGTMISMATVMLTAEGANAELAAAVADVRAQNRGGAFTAGLMLQLGYVQDDGSLLIVIMAPGVEARTLRYPADGWRERSLD</sequence>